<gene>
    <name evidence="2" type="ORF">GEV33_013049</name>
</gene>
<reference evidence="2" key="1">
    <citation type="journal article" date="2020" name="J Insects Food Feed">
        <title>The yellow mealworm (Tenebrio molitor) genome: a resource for the emerging insects as food and feed industry.</title>
        <authorList>
            <person name="Eriksson T."/>
            <person name="Andere A."/>
            <person name="Kelstrup H."/>
            <person name="Emery V."/>
            <person name="Picard C."/>
        </authorList>
    </citation>
    <scope>NUCLEOTIDE SEQUENCE</scope>
    <source>
        <strain evidence="2">Stoneville</strain>
        <tissue evidence="2">Whole head</tissue>
    </source>
</reference>
<dbReference type="EMBL" id="JABDTM020027943">
    <property type="protein sequence ID" value="KAH0809741.1"/>
    <property type="molecule type" value="Genomic_DNA"/>
</dbReference>
<sequence>MALPVAVALSGLNKSSFSDDLNDIYDQGAVLLKSPSMTSVASTEGSTCSQESGISSMASEPSSQKSLTNYFDLLWETNQTQNGNNDSVLDDNTQASEIKDDPLAKETPLPQEIIHQNRNILNLASNMRENSTFFKPAQLKEGIVYFFNNRSQYSRVAGATIPDYVEMKCPPPNLNNTKDDTPASADIQPEDAATNADDDEKKKKKEATPTTDADEEIKFWSVRVMYRNRNILNLSENILGWGSFITPAASESICPFCGKKKPCCLKKKK</sequence>
<evidence type="ECO:0000256" key="1">
    <source>
        <dbReference type="SAM" id="MobiDB-lite"/>
    </source>
</evidence>
<evidence type="ECO:0000313" key="3">
    <source>
        <dbReference type="Proteomes" id="UP000719412"/>
    </source>
</evidence>
<dbReference type="Proteomes" id="UP000719412">
    <property type="component" value="Unassembled WGS sequence"/>
</dbReference>
<name>A0A8J6H8G5_TENMO</name>
<protein>
    <submittedName>
        <fullName evidence="2">Uncharacterized protein</fullName>
    </submittedName>
</protein>
<comment type="caution">
    <text evidence="2">The sequence shown here is derived from an EMBL/GenBank/DDBJ whole genome shotgun (WGS) entry which is preliminary data.</text>
</comment>
<reference evidence="2" key="2">
    <citation type="submission" date="2021-08" db="EMBL/GenBank/DDBJ databases">
        <authorList>
            <person name="Eriksson T."/>
        </authorList>
    </citation>
    <scope>NUCLEOTIDE SEQUENCE</scope>
    <source>
        <strain evidence="2">Stoneville</strain>
        <tissue evidence="2">Whole head</tissue>
    </source>
</reference>
<feature type="region of interest" description="Disordered" evidence="1">
    <location>
        <begin position="40"/>
        <end position="62"/>
    </location>
</feature>
<keyword evidence="3" id="KW-1185">Reference proteome</keyword>
<evidence type="ECO:0000313" key="2">
    <source>
        <dbReference type="EMBL" id="KAH0809741.1"/>
    </source>
</evidence>
<dbReference type="AlphaFoldDB" id="A0A8J6H8G5"/>
<accession>A0A8J6H8G5</accession>
<feature type="region of interest" description="Disordered" evidence="1">
    <location>
        <begin position="170"/>
        <end position="212"/>
    </location>
</feature>
<proteinExistence type="predicted"/>
<organism evidence="2 3">
    <name type="scientific">Tenebrio molitor</name>
    <name type="common">Yellow mealworm beetle</name>
    <dbReference type="NCBI Taxonomy" id="7067"/>
    <lineage>
        <taxon>Eukaryota</taxon>
        <taxon>Metazoa</taxon>
        <taxon>Ecdysozoa</taxon>
        <taxon>Arthropoda</taxon>
        <taxon>Hexapoda</taxon>
        <taxon>Insecta</taxon>
        <taxon>Pterygota</taxon>
        <taxon>Neoptera</taxon>
        <taxon>Endopterygota</taxon>
        <taxon>Coleoptera</taxon>
        <taxon>Polyphaga</taxon>
        <taxon>Cucujiformia</taxon>
        <taxon>Tenebrionidae</taxon>
        <taxon>Tenebrio</taxon>
    </lineage>
</organism>